<gene>
    <name evidence="2" type="ORF">KFL_000070085</name>
</gene>
<protein>
    <submittedName>
        <fullName evidence="2">Uncharacterized protein</fullName>
    </submittedName>
</protein>
<accession>A0A1Y1HQC5</accession>
<proteinExistence type="predicted"/>
<feature type="compositionally biased region" description="Polar residues" evidence="1">
    <location>
        <begin position="17"/>
        <end position="31"/>
    </location>
</feature>
<reference evidence="2 3" key="1">
    <citation type="journal article" date="2014" name="Nat. Commun.">
        <title>Klebsormidium flaccidum genome reveals primary factors for plant terrestrial adaptation.</title>
        <authorList>
            <person name="Hori K."/>
            <person name="Maruyama F."/>
            <person name="Fujisawa T."/>
            <person name="Togashi T."/>
            <person name="Yamamoto N."/>
            <person name="Seo M."/>
            <person name="Sato S."/>
            <person name="Yamada T."/>
            <person name="Mori H."/>
            <person name="Tajima N."/>
            <person name="Moriyama T."/>
            <person name="Ikeuchi M."/>
            <person name="Watanabe M."/>
            <person name="Wada H."/>
            <person name="Kobayashi K."/>
            <person name="Saito M."/>
            <person name="Masuda T."/>
            <person name="Sasaki-Sekimoto Y."/>
            <person name="Mashiguchi K."/>
            <person name="Awai K."/>
            <person name="Shimojima M."/>
            <person name="Masuda S."/>
            <person name="Iwai M."/>
            <person name="Nobusawa T."/>
            <person name="Narise T."/>
            <person name="Kondo S."/>
            <person name="Saito H."/>
            <person name="Sato R."/>
            <person name="Murakawa M."/>
            <person name="Ihara Y."/>
            <person name="Oshima-Yamada Y."/>
            <person name="Ohtaka K."/>
            <person name="Satoh M."/>
            <person name="Sonobe K."/>
            <person name="Ishii M."/>
            <person name="Ohtani R."/>
            <person name="Kanamori-Sato M."/>
            <person name="Honoki R."/>
            <person name="Miyazaki D."/>
            <person name="Mochizuki H."/>
            <person name="Umetsu J."/>
            <person name="Higashi K."/>
            <person name="Shibata D."/>
            <person name="Kamiya Y."/>
            <person name="Sato N."/>
            <person name="Nakamura Y."/>
            <person name="Tabata S."/>
            <person name="Ida S."/>
            <person name="Kurokawa K."/>
            <person name="Ohta H."/>
        </authorList>
    </citation>
    <scope>NUCLEOTIDE SEQUENCE [LARGE SCALE GENOMIC DNA]</scope>
    <source>
        <strain evidence="2 3">NIES-2285</strain>
    </source>
</reference>
<feature type="region of interest" description="Disordered" evidence="1">
    <location>
        <begin position="57"/>
        <end position="146"/>
    </location>
</feature>
<evidence type="ECO:0000313" key="2">
    <source>
        <dbReference type="EMBL" id="GAQ78038.1"/>
    </source>
</evidence>
<keyword evidence="3" id="KW-1185">Reference proteome</keyword>
<dbReference type="EMBL" id="DF236956">
    <property type="protein sequence ID" value="GAQ78038.1"/>
    <property type="molecule type" value="Genomic_DNA"/>
</dbReference>
<evidence type="ECO:0000313" key="3">
    <source>
        <dbReference type="Proteomes" id="UP000054558"/>
    </source>
</evidence>
<sequence>MSLQLPPRPEEPPLMRTQSLSSTPGATQRAASINTDLDAFLKEAGFGDLCRTEATMSRSNSINSDFSMEALNTTSVSGRAPQPRSAGGVNPPSQPRFGSGLRTGGGEPGSMSMPHFVAEDFSGESGAPQGVLERGENLGVRQRGGGVPRKLASALSAEAQDIEKILKGVKMDNQHLDQPKSWSPLEFGERGNS</sequence>
<dbReference type="AlphaFoldDB" id="A0A1Y1HQC5"/>
<feature type="region of interest" description="Disordered" evidence="1">
    <location>
        <begin position="1"/>
        <end position="31"/>
    </location>
</feature>
<feature type="region of interest" description="Disordered" evidence="1">
    <location>
        <begin position="170"/>
        <end position="193"/>
    </location>
</feature>
<evidence type="ECO:0000256" key="1">
    <source>
        <dbReference type="SAM" id="MobiDB-lite"/>
    </source>
</evidence>
<dbReference type="Proteomes" id="UP000054558">
    <property type="component" value="Unassembled WGS sequence"/>
</dbReference>
<name>A0A1Y1HQC5_KLENI</name>
<feature type="compositionally biased region" description="Polar residues" evidence="1">
    <location>
        <begin position="57"/>
        <end position="77"/>
    </location>
</feature>
<organism evidence="2 3">
    <name type="scientific">Klebsormidium nitens</name>
    <name type="common">Green alga</name>
    <name type="synonym">Ulothrix nitens</name>
    <dbReference type="NCBI Taxonomy" id="105231"/>
    <lineage>
        <taxon>Eukaryota</taxon>
        <taxon>Viridiplantae</taxon>
        <taxon>Streptophyta</taxon>
        <taxon>Klebsormidiophyceae</taxon>
        <taxon>Klebsormidiales</taxon>
        <taxon>Klebsormidiaceae</taxon>
        <taxon>Klebsormidium</taxon>
    </lineage>
</organism>